<dbReference type="PROSITE" id="PS50059">
    <property type="entry name" value="FKBP_PPIASE"/>
    <property type="match status" value="1"/>
</dbReference>
<organism evidence="7">
    <name type="scientific">Entomoneis paludosa</name>
    <dbReference type="NCBI Taxonomy" id="265537"/>
    <lineage>
        <taxon>Eukaryota</taxon>
        <taxon>Sar</taxon>
        <taxon>Stramenopiles</taxon>
        <taxon>Ochrophyta</taxon>
        <taxon>Bacillariophyta</taxon>
        <taxon>Bacillariophyceae</taxon>
        <taxon>Bacillariophycidae</taxon>
        <taxon>Entomoneidaceae</taxon>
        <taxon>Entomoneis</taxon>
    </lineage>
</organism>
<dbReference type="InterPro" id="IPR046357">
    <property type="entry name" value="PPIase_dom_sf"/>
</dbReference>
<evidence type="ECO:0000313" key="7">
    <source>
        <dbReference type="EMBL" id="CAD9983655.1"/>
    </source>
</evidence>
<dbReference type="SMART" id="SM00228">
    <property type="entry name" value="PDZ"/>
    <property type="match status" value="1"/>
</dbReference>
<evidence type="ECO:0000259" key="6">
    <source>
        <dbReference type="PROSITE" id="PS50059"/>
    </source>
</evidence>
<dbReference type="Pfam" id="PF00254">
    <property type="entry name" value="FKBP_C"/>
    <property type="match status" value="1"/>
</dbReference>
<dbReference type="GO" id="GO:0005783">
    <property type="term" value="C:endoplasmic reticulum"/>
    <property type="evidence" value="ECO:0007669"/>
    <property type="project" value="TreeGrafter"/>
</dbReference>
<dbReference type="Gene3D" id="2.30.42.10">
    <property type="match status" value="1"/>
</dbReference>
<dbReference type="AlphaFoldDB" id="A0A7S2YMB5"/>
<dbReference type="PANTHER" id="PTHR45779">
    <property type="entry name" value="PEPTIDYLPROLYL ISOMERASE"/>
    <property type="match status" value="1"/>
</dbReference>
<accession>A0A7S2YMB5</accession>
<dbReference type="SUPFAM" id="SSF54534">
    <property type="entry name" value="FKBP-like"/>
    <property type="match status" value="1"/>
</dbReference>
<dbReference type="InterPro" id="IPR036034">
    <property type="entry name" value="PDZ_sf"/>
</dbReference>
<keyword evidence="3 5" id="KW-0697">Rotamase</keyword>
<dbReference type="InterPro" id="IPR044609">
    <property type="entry name" value="FKBP2/11"/>
</dbReference>
<protein>
    <recommendedName>
        <fullName evidence="2 5">peptidylprolyl isomerase</fullName>
        <ecNumber evidence="2 5">5.2.1.8</ecNumber>
    </recommendedName>
</protein>
<sequence length="388" mass="41251">MLFRHIGFDHGIPPSSLIQRQDKMNGWASLWLVGGLLVANVKALASNKGAEERRAFLSRSVSVVVAASNLLPHAASAAVTDETDTFAKNWWTDAIPKSAAPVTPTSPAPQSSIPATDEIVIRINKNDLATSGGLGIELGEVEFRTNLRVFVKTVAPGSLASRLGIQANWVLVSLNNQSTERTNAEGVAILLARAVKNGSVDDALEFRFRDPSVFRQALSTLSEGDTVTTQVAPAGDTTQRYNDGSVMGGQSVTSQADQKVSVSQLVAPKFCKRGATTDDLLEISYIGSVVETGQIFDGSAVKVNGQGVAGRGDDVTLYFVLGKQPFGQFPPSWDTGLFGMCVGERRRLLIPPVLAYGSKGLPKRGIPPDATLQYDVTLVSINGLSTPQ</sequence>
<keyword evidence="4 5" id="KW-0413">Isomerase</keyword>
<dbReference type="SUPFAM" id="SSF50156">
    <property type="entry name" value="PDZ domain-like"/>
    <property type="match status" value="1"/>
</dbReference>
<gene>
    <name evidence="7" type="ORF">APAL1065_LOCUS21236</name>
</gene>
<comment type="catalytic activity">
    <reaction evidence="1 5">
        <text>[protein]-peptidylproline (omega=180) = [protein]-peptidylproline (omega=0)</text>
        <dbReference type="Rhea" id="RHEA:16237"/>
        <dbReference type="Rhea" id="RHEA-COMP:10747"/>
        <dbReference type="Rhea" id="RHEA-COMP:10748"/>
        <dbReference type="ChEBI" id="CHEBI:83833"/>
        <dbReference type="ChEBI" id="CHEBI:83834"/>
        <dbReference type="EC" id="5.2.1.8"/>
    </reaction>
</comment>
<dbReference type="PANTHER" id="PTHR45779:SF7">
    <property type="entry name" value="PEPTIDYLPROLYL ISOMERASE"/>
    <property type="match status" value="1"/>
</dbReference>
<evidence type="ECO:0000256" key="4">
    <source>
        <dbReference type="ARBA" id="ARBA00023235"/>
    </source>
</evidence>
<dbReference type="EC" id="5.2.1.8" evidence="2 5"/>
<evidence type="ECO:0000256" key="3">
    <source>
        <dbReference type="ARBA" id="ARBA00023110"/>
    </source>
</evidence>
<evidence type="ECO:0000256" key="5">
    <source>
        <dbReference type="PROSITE-ProRule" id="PRU00277"/>
    </source>
</evidence>
<evidence type="ECO:0000256" key="1">
    <source>
        <dbReference type="ARBA" id="ARBA00000971"/>
    </source>
</evidence>
<name>A0A7S2YMB5_9STRA</name>
<proteinExistence type="predicted"/>
<feature type="domain" description="PPIase FKBP-type" evidence="6">
    <location>
        <begin position="278"/>
        <end position="382"/>
    </location>
</feature>
<evidence type="ECO:0000256" key="2">
    <source>
        <dbReference type="ARBA" id="ARBA00013194"/>
    </source>
</evidence>
<reference evidence="7" key="1">
    <citation type="submission" date="2021-01" db="EMBL/GenBank/DDBJ databases">
        <authorList>
            <person name="Corre E."/>
            <person name="Pelletier E."/>
            <person name="Niang G."/>
            <person name="Scheremetjew M."/>
            <person name="Finn R."/>
            <person name="Kale V."/>
            <person name="Holt S."/>
            <person name="Cochrane G."/>
            <person name="Meng A."/>
            <person name="Brown T."/>
            <person name="Cohen L."/>
        </authorList>
    </citation>
    <scope>NUCLEOTIDE SEQUENCE</scope>
    <source>
        <strain evidence="7">CCMP125</strain>
    </source>
</reference>
<dbReference type="EMBL" id="HBHT01031614">
    <property type="protein sequence ID" value="CAD9983655.1"/>
    <property type="molecule type" value="Transcribed_RNA"/>
</dbReference>
<dbReference type="Gene3D" id="3.10.50.40">
    <property type="match status" value="1"/>
</dbReference>
<dbReference type="InterPro" id="IPR001478">
    <property type="entry name" value="PDZ"/>
</dbReference>
<dbReference type="GO" id="GO:0003755">
    <property type="term" value="F:peptidyl-prolyl cis-trans isomerase activity"/>
    <property type="evidence" value="ECO:0007669"/>
    <property type="project" value="UniProtKB-KW"/>
</dbReference>
<dbReference type="InterPro" id="IPR001179">
    <property type="entry name" value="PPIase_FKBP_dom"/>
</dbReference>